<evidence type="ECO:0000313" key="3">
    <source>
        <dbReference type="EMBL" id="AXN39789.1"/>
    </source>
</evidence>
<dbReference type="GO" id="GO:0000160">
    <property type="term" value="P:phosphorelay signal transduction system"/>
    <property type="evidence" value="ECO:0007669"/>
    <property type="project" value="InterPro"/>
</dbReference>
<organism evidence="4 5">
    <name type="scientific">Peribacillus butanolivorans</name>
    <dbReference type="NCBI Taxonomy" id="421767"/>
    <lineage>
        <taxon>Bacteria</taxon>
        <taxon>Bacillati</taxon>
        <taxon>Bacillota</taxon>
        <taxon>Bacilli</taxon>
        <taxon>Bacillales</taxon>
        <taxon>Bacillaceae</taxon>
        <taxon>Peribacillus</taxon>
    </lineage>
</organism>
<evidence type="ECO:0000313" key="5">
    <source>
        <dbReference type="Proteomes" id="UP000220106"/>
    </source>
</evidence>
<dbReference type="InterPro" id="IPR052048">
    <property type="entry name" value="ST_Response_Regulator"/>
</dbReference>
<dbReference type="AlphaFoldDB" id="A0AAX0S0R4"/>
<dbReference type="PANTHER" id="PTHR43228">
    <property type="entry name" value="TWO-COMPONENT RESPONSE REGULATOR"/>
    <property type="match status" value="1"/>
</dbReference>
<evidence type="ECO:0000313" key="4">
    <source>
        <dbReference type="EMBL" id="PEJ31698.1"/>
    </source>
</evidence>
<sequence length="315" mass="36654">MRFFITDDDCAIRSILSQIIENEDLGEVVEEAEDGSLLEGHILNLKQIDILFIDLLMPIRDGIETLRHIKDTFQGKIIMISQVESKELIGEAYSLGIDYYITKPINRIEILTVIRKVMERIYLERSITNIQTSLNSVLNFEQPKVDKSNIFNEKRIIEVGEFLLSELGIVGENGSKDLIEILQYLFMYERTHTFEQHFPTLKDIFVEITKKKLGPSAVQADINREIKAVEQRIRRAINHSLNHFSSLGLTDFSNPKFENYASKFFDFTVVRQKMKELQNDSTIVLSPTRVNTKKFIQVLFFEAKRLNPEEIIRYK</sequence>
<dbReference type="Pfam" id="PF00072">
    <property type="entry name" value="Response_reg"/>
    <property type="match status" value="1"/>
</dbReference>
<dbReference type="Proteomes" id="UP000220106">
    <property type="component" value="Unassembled WGS sequence"/>
</dbReference>
<name>A0AAX0S0R4_9BACI</name>
<evidence type="ECO:0000313" key="6">
    <source>
        <dbReference type="Proteomes" id="UP000260457"/>
    </source>
</evidence>
<accession>A0AAX0S0R4</accession>
<keyword evidence="1" id="KW-0597">Phosphoprotein</keyword>
<dbReference type="Pfam" id="PF08664">
    <property type="entry name" value="YcbB"/>
    <property type="match status" value="1"/>
</dbReference>
<dbReference type="Gene3D" id="3.40.50.2300">
    <property type="match status" value="1"/>
</dbReference>
<feature type="domain" description="Response regulatory" evidence="2">
    <location>
        <begin position="2"/>
        <end position="118"/>
    </location>
</feature>
<dbReference type="RefSeq" id="WP_098176598.1">
    <property type="nucleotide sequence ID" value="NZ_CP030926.1"/>
</dbReference>
<dbReference type="InterPro" id="IPR013972">
    <property type="entry name" value="YcbB"/>
</dbReference>
<dbReference type="SMART" id="SM00448">
    <property type="entry name" value="REC"/>
    <property type="match status" value="1"/>
</dbReference>
<dbReference type="KEGG" id="pbut:DTO10_16425"/>
<proteinExistence type="predicted"/>
<dbReference type="PROSITE" id="PS50110">
    <property type="entry name" value="RESPONSE_REGULATORY"/>
    <property type="match status" value="1"/>
</dbReference>
<dbReference type="SUPFAM" id="SSF52172">
    <property type="entry name" value="CheY-like"/>
    <property type="match status" value="1"/>
</dbReference>
<reference evidence="4 5" key="1">
    <citation type="submission" date="2017-09" db="EMBL/GenBank/DDBJ databases">
        <title>Large-scale bioinformatics analysis of Bacillus genomes uncovers conserved roles of natural products in bacterial physiology.</title>
        <authorList>
            <consortium name="Agbiome Team Llc"/>
            <person name="Bleich R.M."/>
            <person name="Kirk G.J."/>
            <person name="Santa Maria K.C."/>
            <person name="Allen S.E."/>
            <person name="Farag S."/>
            <person name="Shank E.A."/>
            <person name="Bowers A."/>
        </authorList>
    </citation>
    <scope>NUCLEOTIDE SEQUENCE [LARGE SCALE GENOMIC DNA]</scope>
    <source>
        <strain evidence="4 5">AFS003229</strain>
    </source>
</reference>
<dbReference type="Proteomes" id="UP000260457">
    <property type="component" value="Chromosome"/>
</dbReference>
<keyword evidence="6" id="KW-1185">Reference proteome</keyword>
<gene>
    <name evidence="4" type="ORF">CN689_16030</name>
    <name evidence="3" type="ORF">DTO10_16425</name>
</gene>
<dbReference type="EMBL" id="CP030926">
    <property type="protein sequence ID" value="AXN39789.1"/>
    <property type="molecule type" value="Genomic_DNA"/>
</dbReference>
<feature type="modified residue" description="4-aspartylphosphate" evidence="1">
    <location>
        <position position="54"/>
    </location>
</feature>
<reference evidence="3 6" key="2">
    <citation type="submission" date="2018-07" db="EMBL/GenBank/DDBJ databases">
        <title>The molecular basis for the intramolecular migration of carboxyl group in the catabolism of para-hydroxybenzoate via gentisate.</title>
        <authorList>
            <person name="Zhao H."/>
            <person name="Xu Y."/>
            <person name="Lin S."/>
            <person name="Spain J.C."/>
            <person name="Zhou N.-Y."/>
        </authorList>
    </citation>
    <scope>NUCLEOTIDE SEQUENCE [LARGE SCALE GENOMIC DNA]</scope>
    <source>
        <strain evidence="3 6">PHB-7a</strain>
    </source>
</reference>
<dbReference type="PANTHER" id="PTHR43228:SF8">
    <property type="entry name" value="TRANSCRIPTIONAL REGULATORY PROTEIN GLNL"/>
    <property type="match status" value="1"/>
</dbReference>
<dbReference type="EMBL" id="NUEQ01000027">
    <property type="protein sequence ID" value="PEJ31698.1"/>
    <property type="molecule type" value="Genomic_DNA"/>
</dbReference>
<protein>
    <submittedName>
        <fullName evidence="3">Response regulator</fullName>
    </submittedName>
    <submittedName>
        <fullName evidence="4">Transcriptional regulator</fullName>
    </submittedName>
</protein>
<dbReference type="InterPro" id="IPR011006">
    <property type="entry name" value="CheY-like_superfamily"/>
</dbReference>
<evidence type="ECO:0000259" key="2">
    <source>
        <dbReference type="PROSITE" id="PS50110"/>
    </source>
</evidence>
<dbReference type="InterPro" id="IPR001789">
    <property type="entry name" value="Sig_transdc_resp-reg_receiver"/>
</dbReference>
<evidence type="ECO:0000256" key="1">
    <source>
        <dbReference type="PROSITE-ProRule" id="PRU00169"/>
    </source>
</evidence>